<keyword evidence="3" id="KW-1185">Reference proteome</keyword>
<evidence type="ECO:0000259" key="1">
    <source>
        <dbReference type="Pfam" id="PF22308"/>
    </source>
</evidence>
<organism evidence="2 3">
    <name type="scientific">Rhizorhabdus dicambivorans</name>
    <dbReference type="NCBI Taxonomy" id="1850238"/>
    <lineage>
        <taxon>Bacteria</taxon>
        <taxon>Pseudomonadati</taxon>
        <taxon>Pseudomonadota</taxon>
        <taxon>Alphaproteobacteria</taxon>
        <taxon>Sphingomonadales</taxon>
        <taxon>Sphingomonadaceae</taxon>
        <taxon>Rhizorhabdus</taxon>
    </lineage>
</organism>
<protein>
    <recommendedName>
        <fullName evidence="1">DUF6969 domain-containing protein</fullName>
    </recommendedName>
</protein>
<reference evidence="2 3" key="1">
    <citation type="submission" date="2017-09" db="EMBL/GenBank/DDBJ databases">
        <title>The Catabolism of 3,6-Dichlorosalicylic acid is Initiated by the Cytochrome P450 Monooxygenase DsmABC in Rhizorhabdus dicambivorans Ndbn-20.</title>
        <authorList>
            <person name="Na L."/>
        </authorList>
    </citation>
    <scope>NUCLEOTIDE SEQUENCE [LARGE SCALE GENOMIC DNA]</scope>
    <source>
        <strain evidence="2 3">Ndbn-20m</strain>
    </source>
</reference>
<dbReference type="KEGG" id="rdi:CMV14_22470"/>
<comment type="caution">
    <text evidence="2">The sequence shown here is derived from an EMBL/GenBank/DDBJ whole genome shotgun (WGS) entry which is preliminary data.</text>
</comment>
<dbReference type="InterPro" id="IPR054242">
    <property type="entry name" value="DUF6969"/>
</dbReference>
<evidence type="ECO:0000313" key="2">
    <source>
        <dbReference type="EMBL" id="PCE40827.1"/>
    </source>
</evidence>
<accession>A0A2A4FRM8</accession>
<dbReference type="AlphaFoldDB" id="A0A2A4FRM8"/>
<evidence type="ECO:0000313" key="3">
    <source>
        <dbReference type="Proteomes" id="UP000218934"/>
    </source>
</evidence>
<dbReference type="RefSeq" id="WP_066966709.1">
    <property type="nucleotide sequence ID" value="NZ_CP023449.1"/>
</dbReference>
<proteinExistence type="predicted"/>
<dbReference type="OrthoDB" id="6115415at2"/>
<dbReference type="Proteomes" id="UP000218934">
    <property type="component" value="Unassembled WGS sequence"/>
</dbReference>
<gene>
    <name evidence="2" type="ORF">COO09_18405</name>
</gene>
<feature type="domain" description="DUF6969" evidence="1">
    <location>
        <begin position="4"/>
        <end position="198"/>
    </location>
</feature>
<dbReference type="EMBL" id="NWUF01000022">
    <property type="protein sequence ID" value="PCE40827.1"/>
    <property type="molecule type" value="Genomic_DNA"/>
</dbReference>
<name>A0A2A4FRM8_9SPHN</name>
<dbReference type="Pfam" id="PF22308">
    <property type="entry name" value="DUF6969"/>
    <property type="match status" value="1"/>
</dbReference>
<sequence>MNEHEAAEVVVATITRMAEEGRPLMARVLPVGEAHFWAHYPDDDARDSMSRSRWYYHVHAPGERDPAEHGHFHLFLHRTQLDDPGGFLAAPAEGEDAPAHVTHIAGLSVDRSGVPLAWFATNRWVTDEFLYPADTMIAHLDRYDVDNTEEDGLVNRFLTAMVTLYRTELADLLRRRDLAQAELVASTGIAAYEADNDVLATCPIDLDAKIDSLGLE</sequence>